<keyword evidence="1" id="KW-0472">Membrane</keyword>
<accession>A0A6S4GRD7</accession>
<sequence>MGIRIVSLIALVATIFIAVLLNATNPSSTGPFGILAFFTCLYILFICIVYVIFLVSERIAANFFNFNKISEKSKYKIYYYSTMISLAPTIYVGMQSMGGVGFFEVMLLAIFELLVCFFIHKRY</sequence>
<organism evidence="2 3">
    <name type="scientific">Candidatus Nanosynbacter lyticus</name>
    <dbReference type="NCBI Taxonomy" id="2093824"/>
    <lineage>
        <taxon>Bacteria</taxon>
        <taxon>Candidatus Saccharimonadota</taxon>
        <taxon>Candidatus Saccharimonadia</taxon>
        <taxon>Candidatus Nanosynbacterales</taxon>
        <taxon>Candidatus Nanosynbacteraceae</taxon>
        <taxon>Candidatus Nanosynbacter</taxon>
    </lineage>
</organism>
<proteinExistence type="predicted"/>
<evidence type="ECO:0000313" key="3">
    <source>
        <dbReference type="Proteomes" id="UP000030902"/>
    </source>
</evidence>
<reference evidence="2 3" key="1">
    <citation type="journal article" date="2015" name="Proc. Natl. Acad. Sci. U.S.A.">
        <title>Cultivation of a human-associated TM7 phylotype reveals a reduced genome and epibiotic parasitic lifestyle.</title>
        <authorList>
            <person name="He X."/>
            <person name="McLean J.S."/>
            <person name="Edlund A."/>
            <person name="Yooseph S."/>
            <person name="Hall A.P."/>
            <person name="Liu S.Y."/>
            <person name="Dorrestein P.C."/>
            <person name="Esquenazi E."/>
            <person name="Hunter R.C."/>
            <person name="Cheng G."/>
            <person name="Nelson K.E."/>
            <person name="Lux R."/>
            <person name="Shi W."/>
        </authorList>
    </citation>
    <scope>NUCLEOTIDE SEQUENCE [LARGE SCALE GENOMIC DNA]</scope>
    <source>
        <strain evidence="2 3">TM7x</strain>
    </source>
</reference>
<feature type="transmembrane region" description="Helical" evidence="1">
    <location>
        <begin position="100"/>
        <end position="119"/>
    </location>
</feature>
<gene>
    <name evidence="2" type="ORF">TM7x_00585</name>
</gene>
<keyword evidence="1" id="KW-0812">Transmembrane</keyword>
<dbReference type="Proteomes" id="UP000030902">
    <property type="component" value="Chromosome"/>
</dbReference>
<dbReference type="KEGG" id="sox:TM7x_00585"/>
<feature type="transmembrane region" description="Helical" evidence="1">
    <location>
        <begin position="77"/>
        <end position="94"/>
    </location>
</feature>
<name>A0A6S4GRD7_9BACT</name>
<feature type="transmembrane region" description="Helical" evidence="1">
    <location>
        <begin position="32"/>
        <end position="56"/>
    </location>
</feature>
<keyword evidence="1" id="KW-1133">Transmembrane helix</keyword>
<evidence type="ECO:0000313" key="2">
    <source>
        <dbReference type="EMBL" id="AJA06716.1"/>
    </source>
</evidence>
<dbReference type="AlphaFoldDB" id="A0A6S4GRD7"/>
<protein>
    <submittedName>
        <fullName evidence="2">Uncharacterized protein</fullName>
    </submittedName>
</protein>
<dbReference type="EMBL" id="CP007496">
    <property type="protein sequence ID" value="AJA06716.1"/>
    <property type="molecule type" value="Genomic_DNA"/>
</dbReference>
<keyword evidence="3" id="KW-1185">Reference proteome</keyword>
<evidence type="ECO:0000256" key="1">
    <source>
        <dbReference type="SAM" id="Phobius"/>
    </source>
</evidence>